<keyword evidence="2" id="KW-0812">Transmembrane</keyword>
<dbReference type="Pfam" id="PF05494">
    <property type="entry name" value="MlaC"/>
    <property type="match status" value="1"/>
</dbReference>
<dbReference type="PANTHER" id="PTHR36573:SF1">
    <property type="entry name" value="INTERMEMBRANE PHOSPHOLIPID TRANSPORT SYSTEM BINDING PROTEIN MLAC"/>
    <property type="match status" value="1"/>
</dbReference>
<dbReference type="InterPro" id="IPR008869">
    <property type="entry name" value="MlaC/ttg2D"/>
</dbReference>
<dbReference type="PANTHER" id="PTHR36573">
    <property type="entry name" value="INTERMEMBRANE PHOSPHOLIPID TRANSPORT SYSTEM BINDING PROTEIN MLAC"/>
    <property type="match status" value="1"/>
</dbReference>
<gene>
    <name evidence="3" type="ORF">FE263_02560</name>
</gene>
<evidence type="ECO:0000313" key="4">
    <source>
        <dbReference type="Proteomes" id="UP000305654"/>
    </source>
</evidence>
<keyword evidence="2" id="KW-0472">Membrane</keyword>
<keyword evidence="4" id="KW-1185">Reference proteome</keyword>
<reference evidence="3 4" key="1">
    <citation type="submission" date="2019-05" db="EMBL/GenBank/DDBJ databases">
        <authorList>
            <person name="Pankratov T."/>
            <person name="Grouzdev D."/>
        </authorList>
    </citation>
    <scope>NUCLEOTIDE SEQUENCE [LARGE SCALE GENOMIC DNA]</scope>
    <source>
        <strain evidence="3 4">KEBCLARHB70R</strain>
    </source>
</reference>
<accession>A0A5R9JBI6</accession>
<organism evidence="3 4">
    <name type="scientific">Lichenicoccus roseus</name>
    <dbReference type="NCBI Taxonomy" id="2683649"/>
    <lineage>
        <taxon>Bacteria</taxon>
        <taxon>Pseudomonadati</taxon>
        <taxon>Pseudomonadota</taxon>
        <taxon>Alphaproteobacteria</taxon>
        <taxon>Acetobacterales</taxon>
        <taxon>Acetobacteraceae</taxon>
        <taxon>Lichenicoccus</taxon>
    </lineage>
</organism>
<evidence type="ECO:0000313" key="3">
    <source>
        <dbReference type="EMBL" id="TLU74113.1"/>
    </source>
</evidence>
<sequence length="358" mass="38583">MRCGLRHGHDGLCSAPCRRSPGRLRRLPSCPAAGRNPRADGDCLSDRPVAAAVRQALPQPDGAVAGPADRGRRRRRPHDALLLGHHRALRPGKHDPCRADRGRLRECPLRHPVRAAQDLCRAPGDAGARREICVTRAGLLAAPLLAATLLGANLLAAVAWHAPAAATTLAPPPPPNVVIRTQDPVALFIRDVGRQFPQVLAGADTVAEKRRRLSPFIERVVDVEAVARFALGRHWSAATPAQRERYVGLFLKSLVNNIASRMASYQGGLGHIVILPPVVHPDGTDWVPTLVKGANTPEAHVSWVVETGPGPMRIVDVVAEGMSLRLAKRSDFEAYLSRHGGDIAGFLDALQRQTDRQA</sequence>
<dbReference type="OrthoDB" id="8099120at2"/>
<name>A0A5R9JBI6_9PROT</name>
<dbReference type="Gene3D" id="3.10.450.710">
    <property type="entry name" value="Tgt2/MlaC"/>
    <property type="match status" value="1"/>
</dbReference>
<dbReference type="EMBL" id="VCDI01000001">
    <property type="protein sequence ID" value="TLU74113.1"/>
    <property type="molecule type" value="Genomic_DNA"/>
</dbReference>
<evidence type="ECO:0000256" key="2">
    <source>
        <dbReference type="SAM" id="Phobius"/>
    </source>
</evidence>
<comment type="caution">
    <text evidence="3">The sequence shown here is derived from an EMBL/GenBank/DDBJ whole genome shotgun (WGS) entry which is preliminary data.</text>
</comment>
<proteinExistence type="predicted"/>
<feature type="transmembrane region" description="Helical" evidence="2">
    <location>
        <begin position="139"/>
        <end position="162"/>
    </location>
</feature>
<protein>
    <submittedName>
        <fullName evidence="3">ABC transporter substrate-binding protein</fullName>
    </submittedName>
</protein>
<evidence type="ECO:0000256" key="1">
    <source>
        <dbReference type="SAM" id="MobiDB-lite"/>
    </source>
</evidence>
<dbReference type="InterPro" id="IPR042245">
    <property type="entry name" value="Tgt2/MlaC_sf"/>
</dbReference>
<dbReference type="AlphaFoldDB" id="A0A5R9JBI6"/>
<feature type="region of interest" description="Disordered" evidence="1">
    <location>
        <begin position="24"/>
        <end position="43"/>
    </location>
</feature>
<dbReference type="Proteomes" id="UP000305654">
    <property type="component" value="Unassembled WGS sequence"/>
</dbReference>
<keyword evidence="2" id="KW-1133">Transmembrane helix</keyword>
<feature type="region of interest" description="Disordered" evidence="1">
    <location>
        <begin position="55"/>
        <end position="75"/>
    </location>
</feature>